<sequence>MWLRGPGGCGRASLRRRPRGPRPVRPRARYGRLIPPLSGVFVCGGVGGERESAPRRRVPAPSQDGWGPLRATRRRRRLARTPVARTARTARGAPPPPAAAAARTCPSRSPASRQRRPLAQRPRAQAPAPSLLPSRAPRPRHEERAMIPANASARKGPEGKYPLHYLVWHNRHRELEKEVCAGQVGAPSGRRGDPTAGHARPAWGGGAARAVPPPWRVCGASLFEAAAFVLVDRERVMGAAPARSPPAGTGGPHVFRTLLDGGRGHCAPPPPGQ</sequence>
<keyword evidence="3" id="KW-1185">Reference proteome</keyword>
<evidence type="ECO:0008006" key="4">
    <source>
        <dbReference type="Google" id="ProtNLM"/>
    </source>
</evidence>
<dbReference type="EMBL" id="JASSZA010000005">
    <property type="protein sequence ID" value="KAK2111465.1"/>
    <property type="molecule type" value="Genomic_DNA"/>
</dbReference>
<feature type="compositionally biased region" description="Low complexity" evidence="1">
    <location>
        <begin position="80"/>
        <end position="92"/>
    </location>
</feature>
<evidence type="ECO:0000313" key="2">
    <source>
        <dbReference type="EMBL" id="KAK2111465.1"/>
    </source>
</evidence>
<comment type="caution">
    <text evidence="2">The sequence shown here is derived from an EMBL/GenBank/DDBJ whole genome shotgun (WGS) entry which is preliminary data.</text>
</comment>
<proteinExistence type="predicted"/>
<evidence type="ECO:0000256" key="1">
    <source>
        <dbReference type="SAM" id="MobiDB-lite"/>
    </source>
</evidence>
<evidence type="ECO:0000313" key="3">
    <source>
        <dbReference type="Proteomes" id="UP001266305"/>
    </source>
</evidence>
<feature type="region of interest" description="Disordered" evidence="1">
    <location>
        <begin position="185"/>
        <end position="205"/>
    </location>
</feature>
<reference evidence="2 3" key="1">
    <citation type="submission" date="2023-05" db="EMBL/GenBank/DDBJ databases">
        <title>B98-5 Cell Line De Novo Hybrid Assembly: An Optical Mapping Approach.</title>
        <authorList>
            <person name="Kananen K."/>
            <person name="Auerbach J.A."/>
            <person name="Kautto E."/>
            <person name="Blachly J.S."/>
        </authorList>
    </citation>
    <scope>NUCLEOTIDE SEQUENCE [LARGE SCALE GENOMIC DNA]</scope>
    <source>
        <strain evidence="2">B95-8</strain>
        <tissue evidence="2">Cell line</tissue>
    </source>
</reference>
<feature type="compositionally biased region" description="Basic residues" evidence="1">
    <location>
        <begin position="13"/>
        <end position="30"/>
    </location>
</feature>
<feature type="region of interest" description="Disordered" evidence="1">
    <location>
        <begin position="48"/>
        <end position="144"/>
    </location>
</feature>
<feature type="compositionally biased region" description="Low complexity" evidence="1">
    <location>
        <begin position="99"/>
        <end position="112"/>
    </location>
</feature>
<feature type="region of interest" description="Disordered" evidence="1">
    <location>
        <begin position="1"/>
        <end position="30"/>
    </location>
</feature>
<organism evidence="2 3">
    <name type="scientific">Saguinus oedipus</name>
    <name type="common">Cotton-top tamarin</name>
    <name type="synonym">Oedipomidas oedipus</name>
    <dbReference type="NCBI Taxonomy" id="9490"/>
    <lineage>
        <taxon>Eukaryota</taxon>
        <taxon>Metazoa</taxon>
        <taxon>Chordata</taxon>
        <taxon>Craniata</taxon>
        <taxon>Vertebrata</taxon>
        <taxon>Euteleostomi</taxon>
        <taxon>Mammalia</taxon>
        <taxon>Eutheria</taxon>
        <taxon>Euarchontoglires</taxon>
        <taxon>Primates</taxon>
        <taxon>Haplorrhini</taxon>
        <taxon>Platyrrhini</taxon>
        <taxon>Cebidae</taxon>
        <taxon>Callitrichinae</taxon>
        <taxon>Saguinus</taxon>
    </lineage>
</organism>
<accession>A0ABQ9VQS0</accession>
<gene>
    <name evidence="2" type="ORF">P7K49_011211</name>
</gene>
<protein>
    <recommendedName>
        <fullName evidence="4">Translation initiation factor IF-2-like</fullName>
    </recommendedName>
</protein>
<feature type="compositionally biased region" description="Low complexity" evidence="1">
    <location>
        <begin position="119"/>
        <end position="135"/>
    </location>
</feature>
<feature type="compositionally biased region" description="Gly residues" evidence="1">
    <location>
        <begin position="1"/>
        <end position="10"/>
    </location>
</feature>
<dbReference type="Proteomes" id="UP001266305">
    <property type="component" value="Unassembled WGS sequence"/>
</dbReference>
<name>A0ABQ9VQS0_SAGOE</name>